<dbReference type="Proteomes" id="UP000000768">
    <property type="component" value="Chromosome 4"/>
</dbReference>
<dbReference type="AlphaFoldDB" id="A0A1Z5RN59"/>
<keyword evidence="2" id="KW-1185">Reference proteome</keyword>
<reference evidence="1 2" key="1">
    <citation type="journal article" date="2009" name="Nature">
        <title>The Sorghum bicolor genome and the diversification of grasses.</title>
        <authorList>
            <person name="Paterson A.H."/>
            <person name="Bowers J.E."/>
            <person name="Bruggmann R."/>
            <person name="Dubchak I."/>
            <person name="Grimwood J."/>
            <person name="Gundlach H."/>
            <person name="Haberer G."/>
            <person name="Hellsten U."/>
            <person name="Mitros T."/>
            <person name="Poliakov A."/>
            <person name="Schmutz J."/>
            <person name="Spannagl M."/>
            <person name="Tang H."/>
            <person name="Wang X."/>
            <person name="Wicker T."/>
            <person name="Bharti A.K."/>
            <person name="Chapman J."/>
            <person name="Feltus F.A."/>
            <person name="Gowik U."/>
            <person name="Grigoriev I.V."/>
            <person name="Lyons E."/>
            <person name="Maher C.A."/>
            <person name="Martis M."/>
            <person name="Narechania A."/>
            <person name="Otillar R.P."/>
            <person name="Penning B.W."/>
            <person name="Salamov A.A."/>
            <person name="Wang Y."/>
            <person name="Zhang L."/>
            <person name="Carpita N.C."/>
            <person name="Freeling M."/>
            <person name="Gingle A.R."/>
            <person name="Hash C.T."/>
            <person name="Keller B."/>
            <person name="Klein P."/>
            <person name="Kresovich S."/>
            <person name="McCann M.C."/>
            <person name="Ming R."/>
            <person name="Peterson D.G."/>
            <person name="Mehboob-ur-Rahman"/>
            <person name="Ware D."/>
            <person name="Westhoff P."/>
            <person name="Mayer K.F."/>
            <person name="Messing J."/>
            <person name="Rokhsar D.S."/>
        </authorList>
    </citation>
    <scope>NUCLEOTIDE SEQUENCE [LARGE SCALE GENOMIC DNA]</scope>
    <source>
        <strain evidence="2">cv. BTx623</strain>
    </source>
</reference>
<accession>A0A1Z5RN59</accession>
<dbReference type="Gramene" id="OQU85180">
    <property type="protein sequence ID" value="OQU85180"/>
    <property type="gene ID" value="SORBI_3004G186950"/>
</dbReference>
<reference evidence="2" key="2">
    <citation type="journal article" date="2018" name="Plant J.">
        <title>The Sorghum bicolor reference genome: improved assembly, gene annotations, a transcriptome atlas, and signatures of genome organization.</title>
        <authorList>
            <person name="McCormick R.F."/>
            <person name="Truong S.K."/>
            <person name="Sreedasyam A."/>
            <person name="Jenkins J."/>
            <person name="Shu S."/>
            <person name="Sims D."/>
            <person name="Kennedy M."/>
            <person name="Amirebrahimi M."/>
            <person name="Weers B.D."/>
            <person name="McKinley B."/>
            <person name="Mattison A."/>
            <person name="Morishige D.T."/>
            <person name="Grimwood J."/>
            <person name="Schmutz J."/>
            <person name="Mullet J.E."/>
        </authorList>
    </citation>
    <scope>NUCLEOTIDE SEQUENCE [LARGE SCALE GENOMIC DNA]</scope>
    <source>
        <strain evidence="2">cv. BTx623</strain>
    </source>
</reference>
<evidence type="ECO:0000313" key="1">
    <source>
        <dbReference type="EMBL" id="OQU85180.1"/>
    </source>
</evidence>
<protein>
    <submittedName>
        <fullName evidence="1">Uncharacterized protein</fullName>
    </submittedName>
</protein>
<organism evidence="1 2">
    <name type="scientific">Sorghum bicolor</name>
    <name type="common">Sorghum</name>
    <name type="synonym">Sorghum vulgare</name>
    <dbReference type="NCBI Taxonomy" id="4558"/>
    <lineage>
        <taxon>Eukaryota</taxon>
        <taxon>Viridiplantae</taxon>
        <taxon>Streptophyta</taxon>
        <taxon>Embryophyta</taxon>
        <taxon>Tracheophyta</taxon>
        <taxon>Spermatophyta</taxon>
        <taxon>Magnoliopsida</taxon>
        <taxon>Liliopsida</taxon>
        <taxon>Poales</taxon>
        <taxon>Poaceae</taxon>
        <taxon>PACMAD clade</taxon>
        <taxon>Panicoideae</taxon>
        <taxon>Andropogonodae</taxon>
        <taxon>Andropogoneae</taxon>
        <taxon>Sorghinae</taxon>
        <taxon>Sorghum</taxon>
    </lineage>
</organism>
<name>A0A1Z5RN59_SORBI</name>
<evidence type="ECO:0000313" key="2">
    <source>
        <dbReference type="Proteomes" id="UP000000768"/>
    </source>
</evidence>
<dbReference type="EMBL" id="CM000763">
    <property type="protein sequence ID" value="OQU85180.1"/>
    <property type="molecule type" value="Genomic_DNA"/>
</dbReference>
<sequence length="77" mass="8998">MMPTCYGMHDKQNARESRVVYVCQKENKEGSEVGTTIGSCHRMRKDFTPRSKTTHANEREFISLMVTLIFRRLTNLM</sequence>
<proteinExistence type="predicted"/>
<gene>
    <name evidence="1" type="ORF">SORBI_3004G186950</name>
</gene>
<dbReference type="InParanoid" id="A0A1Z5RN59"/>